<organism evidence="1 2">
    <name type="scientific">Paramecium sonneborni</name>
    <dbReference type="NCBI Taxonomy" id="65129"/>
    <lineage>
        <taxon>Eukaryota</taxon>
        <taxon>Sar</taxon>
        <taxon>Alveolata</taxon>
        <taxon>Ciliophora</taxon>
        <taxon>Intramacronucleata</taxon>
        <taxon>Oligohymenophorea</taxon>
        <taxon>Peniculida</taxon>
        <taxon>Parameciidae</taxon>
        <taxon>Paramecium</taxon>
    </lineage>
</organism>
<keyword evidence="2" id="KW-1185">Reference proteome</keyword>
<reference evidence="1" key="1">
    <citation type="submission" date="2021-01" db="EMBL/GenBank/DDBJ databases">
        <authorList>
            <consortium name="Genoscope - CEA"/>
            <person name="William W."/>
        </authorList>
    </citation>
    <scope>NUCLEOTIDE SEQUENCE</scope>
</reference>
<accession>A0A8S1Q2W4</accession>
<protein>
    <submittedName>
        <fullName evidence="1">Uncharacterized protein</fullName>
    </submittedName>
</protein>
<gene>
    <name evidence="1" type="ORF">PSON_ATCC_30995.1.T0950010</name>
</gene>
<dbReference type="AlphaFoldDB" id="A0A8S1Q2W4"/>
<comment type="caution">
    <text evidence="1">The sequence shown here is derived from an EMBL/GenBank/DDBJ whole genome shotgun (WGS) entry which is preliminary data.</text>
</comment>
<name>A0A8S1Q2W4_9CILI</name>
<evidence type="ECO:0000313" key="1">
    <source>
        <dbReference type="EMBL" id="CAD8110026.1"/>
    </source>
</evidence>
<proteinExistence type="predicted"/>
<dbReference type="EMBL" id="CAJJDN010000095">
    <property type="protein sequence ID" value="CAD8110026.1"/>
    <property type="molecule type" value="Genomic_DNA"/>
</dbReference>
<sequence length="110" mass="12634">MLNYQNLLIGGGLYDYKKGSESQGQIKIGKWIESSEGFNECQVQQFELLAGVKLQIKAFIKMVRNQEDGNLVQEELWRCEYLVNQLVADQMILSNKTMAQFQLKLENGLN</sequence>
<dbReference type="Proteomes" id="UP000692954">
    <property type="component" value="Unassembled WGS sequence"/>
</dbReference>
<evidence type="ECO:0000313" key="2">
    <source>
        <dbReference type="Proteomes" id="UP000692954"/>
    </source>
</evidence>